<dbReference type="EMBL" id="VXIS01000486">
    <property type="protein sequence ID" value="KAA8893179.1"/>
    <property type="molecule type" value="Genomic_DNA"/>
</dbReference>
<evidence type="ECO:0000313" key="2">
    <source>
        <dbReference type="Proteomes" id="UP000326924"/>
    </source>
</evidence>
<gene>
    <name evidence="1" type="ORF">FN846DRAFT_896211</name>
</gene>
<proteinExistence type="predicted"/>
<sequence length="324" mass="37136">MQKEQRDLARQAGKASWRFIGKEKIVEVFFNINLEEVKGSVTGTPMAQALKDAEEYEELPEGQSYLALDTHLVPIVALYANAFDRVWGQVYAQYIIKTTAENIDKVARFVQPVQQIDLRRHSGHKEWIAEAVNQQFSWASGPDARTGIYYLGVSKEQGHEHTQAVLTKDLAGRTSYSSQMIRDLQVWCGNITQTIDACFAGVDRKLRDQYRQTFAHLSQAGDRRAAETFEEELFAYRALLINVLTEPHIDHKDWTGGWAWLTPFGSFQGGLICIPLLRRKLQFQPGSVFGIKGDRVEHYTTKWRGSNRYSWVFTFHENVRRNGC</sequence>
<dbReference type="AlphaFoldDB" id="A0A5J5EDX9"/>
<organism evidence="1 2">
    <name type="scientific">Sphaerosporella brunnea</name>
    <dbReference type="NCBI Taxonomy" id="1250544"/>
    <lineage>
        <taxon>Eukaryota</taxon>
        <taxon>Fungi</taxon>
        <taxon>Dikarya</taxon>
        <taxon>Ascomycota</taxon>
        <taxon>Pezizomycotina</taxon>
        <taxon>Pezizomycetes</taxon>
        <taxon>Pezizales</taxon>
        <taxon>Pyronemataceae</taxon>
        <taxon>Sphaerosporella</taxon>
    </lineage>
</organism>
<keyword evidence="2" id="KW-1185">Reference proteome</keyword>
<dbReference type="Proteomes" id="UP000326924">
    <property type="component" value="Unassembled WGS sequence"/>
</dbReference>
<name>A0A5J5EDX9_9PEZI</name>
<comment type="caution">
    <text evidence="1">The sequence shown here is derived from an EMBL/GenBank/DDBJ whole genome shotgun (WGS) entry which is preliminary data.</text>
</comment>
<dbReference type="OrthoDB" id="4638065at2759"/>
<reference evidence="1 2" key="1">
    <citation type="submission" date="2019-09" db="EMBL/GenBank/DDBJ databases">
        <title>Draft genome of the ectomycorrhizal ascomycete Sphaerosporella brunnea.</title>
        <authorList>
            <consortium name="DOE Joint Genome Institute"/>
            <person name="Benucci G.M."/>
            <person name="Marozzi G."/>
            <person name="Antonielli L."/>
            <person name="Sanchez S."/>
            <person name="Marco P."/>
            <person name="Wang X."/>
            <person name="Falini L.B."/>
            <person name="Barry K."/>
            <person name="Haridas S."/>
            <person name="Lipzen A."/>
            <person name="Labutti K."/>
            <person name="Grigoriev I.V."/>
            <person name="Murat C."/>
            <person name="Martin F."/>
            <person name="Albertini E."/>
            <person name="Donnini D."/>
            <person name="Bonito G."/>
        </authorList>
    </citation>
    <scope>NUCLEOTIDE SEQUENCE [LARGE SCALE GENOMIC DNA]</scope>
    <source>
        <strain evidence="1 2">Sb_GMNB300</strain>
    </source>
</reference>
<evidence type="ECO:0000313" key="1">
    <source>
        <dbReference type="EMBL" id="KAA8893179.1"/>
    </source>
</evidence>
<dbReference type="Gene3D" id="3.60.130.30">
    <property type="match status" value="1"/>
</dbReference>
<accession>A0A5J5EDX9</accession>
<dbReference type="InParanoid" id="A0A5J5EDX9"/>
<protein>
    <submittedName>
        <fullName evidence="1">Uncharacterized protein</fullName>
    </submittedName>
</protein>